<dbReference type="AlphaFoldDB" id="A0A9X4XFA2"/>
<comment type="caution">
    <text evidence="2">The sequence shown here is derived from an EMBL/GenBank/DDBJ whole genome shotgun (WGS) entry which is preliminary data.</text>
</comment>
<dbReference type="EMBL" id="WMQE01000033">
    <property type="protein sequence ID" value="MTK22241.1"/>
    <property type="molecule type" value="Genomic_DNA"/>
</dbReference>
<name>A0A9X4XFA2_9FIRM</name>
<evidence type="ECO:0000313" key="2">
    <source>
        <dbReference type="EMBL" id="MTK22241.1"/>
    </source>
</evidence>
<evidence type="ECO:0000256" key="1">
    <source>
        <dbReference type="SAM" id="Phobius"/>
    </source>
</evidence>
<feature type="transmembrane region" description="Helical" evidence="1">
    <location>
        <begin position="12"/>
        <end position="31"/>
    </location>
</feature>
<keyword evidence="1" id="KW-0812">Transmembrane</keyword>
<keyword evidence="1" id="KW-1133">Transmembrane helix</keyword>
<proteinExistence type="predicted"/>
<sequence>MKDVKKILKGLLWISIVILFPSLLLMIATLILGVPFLLWLVGILMIVMFIGVCWLVGDLF</sequence>
<evidence type="ECO:0000313" key="3">
    <source>
        <dbReference type="Proteomes" id="UP000487649"/>
    </source>
</evidence>
<accession>A0A9X4XFA2</accession>
<reference evidence="2 3" key="1">
    <citation type="journal article" date="2019" name="Nat. Med.">
        <title>A library of human gut bacterial isolates paired with longitudinal multiomics data enables mechanistic microbiome research.</title>
        <authorList>
            <person name="Poyet M."/>
            <person name="Groussin M."/>
            <person name="Gibbons S.M."/>
            <person name="Avila-Pacheco J."/>
            <person name="Jiang X."/>
            <person name="Kearney S.M."/>
            <person name="Perrotta A.R."/>
            <person name="Berdy B."/>
            <person name="Zhao S."/>
            <person name="Lieberman T.D."/>
            <person name="Swanson P.K."/>
            <person name="Smith M."/>
            <person name="Roesemann S."/>
            <person name="Alexander J.E."/>
            <person name="Rich S.A."/>
            <person name="Livny J."/>
            <person name="Vlamakis H."/>
            <person name="Clish C."/>
            <person name="Bullock K."/>
            <person name="Deik A."/>
            <person name="Scott J."/>
            <person name="Pierce K.A."/>
            <person name="Xavier R.J."/>
            <person name="Alm E.J."/>
        </authorList>
    </citation>
    <scope>NUCLEOTIDE SEQUENCE [LARGE SCALE GENOMIC DNA]</scope>
    <source>
        <strain evidence="2 3">BIOML-A198</strain>
    </source>
</reference>
<keyword evidence="1" id="KW-0472">Membrane</keyword>
<protein>
    <submittedName>
        <fullName evidence="2">Uncharacterized protein</fullName>
    </submittedName>
</protein>
<gene>
    <name evidence="2" type="ORF">GMA92_12555</name>
</gene>
<dbReference type="Proteomes" id="UP000487649">
    <property type="component" value="Unassembled WGS sequence"/>
</dbReference>
<feature type="transmembrane region" description="Helical" evidence="1">
    <location>
        <begin position="37"/>
        <end position="57"/>
    </location>
</feature>
<dbReference type="RefSeq" id="WP_155223013.1">
    <property type="nucleotide sequence ID" value="NZ_CAJJOK010000023.1"/>
</dbReference>
<organism evidence="2 3">
    <name type="scientific">Turicibacter sanguinis</name>
    <dbReference type="NCBI Taxonomy" id="154288"/>
    <lineage>
        <taxon>Bacteria</taxon>
        <taxon>Bacillati</taxon>
        <taxon>Bacillota</taxon>
        <taxon>Erysipelotrichia</taxon>
        <taxon>Erysipelotrichales</taxon>
        <taxon>Turicibacteraceae</taxon>
        <taxon>Turicibacter</taxon>
    </lineage>
</organism>